<dbReference type="InterPro" id="IPR036866">
    <property type="entry name" value="RibonucZ/Hydroxyglut_hydro"/>
</dbReference>
<keyword evidence="1 4" id="KW-0378">Hydrolase</keyword>
<comment type="caution">
    <text evidence="4">The sequence shown here is derived from an EMBL/GenBank/DDBJ whole genome shotgun (WGS) entry which is preliminary data.</text>
</comment>
<name>A0A4Y9RXG8_9BURK</name>
<dbReference type="CDD" id="cd16295">
    <property type="entry name" value="TTHA0252-CPSF-like_MBL-fold"/>
    <property type="match status" value="1"/>
</dbReference>
<evidence type="ECO:0000259" key="3">
    <source>
        <dbReference type="SMART" id="SM01027"/>
    </source>
</evidence>
<reference evidence="4 5" key="1">
    <citation type="submission" date="2019-03" db="EMBL/GenBank/DDBJ databases">
        <title>Draft Genome Sequence of Massilia arenosa sp. nov., a Novel Massilia Species Isolated from a Sandy-loam Maize Soil.</title>
        <authorList>
            <person name="Raths R."/>
            <person name="Peta V."/>
            <person name="Bucking H."/>
        </authorList>
    </citation>
    <scope>NUCLEOTIDE SEQUENCE [LARGE SCALE GENOMIC DNA]</scope>
    <source>
        <strain evidence="4 5">MC02</strain>
    </source>
</reference>
<dbReference type="Pfam" id="PF10996">
    <property type="entry name" value="Beta-Casp"/>
    <property type="match status" value="1"/>
</dbReference>
<feature type="domain" description="Beta-Casp" evidence="3">
    <location>
        <begin position="247"/>
        <end position="367"/>
    </location>
</feature>
<accession>A0A4Y9RXG8</accession>
<organism evidence="4 5">
    <name type="scientific">Zemynaea arenosa</name>
    <dbReference type="NCBI Taxonomy" id="2561931"/>
    <lineage>
        <taxon>Bacteria</taxon>
        <taxon>Pseudomonadati</taxon>
        <taxon>Pseudomonadota</taxon>
        <taxon>Betaproteobacteria</taxon>
        <taxon>Burkholderiales</taxon>
        <taxon>Oxalobacteraceae</taxon>
        <taxon>Telluria group</taxon>
        <taxon>Zemynaea</taxon>
    </lineage>
</organism>
<dbReference type="EMBL" id="SPVF01000247">
    <property type="protein sequence ID" value="TFW13754.1"/>
    <property type="molecule type" value="Genomic_DNA"/>
</dbReference>
<dbReference type="PANTHER" id="PTHR11203">
    <property type="entry name" value="CLEAVAGE AND POLYADENYLATION SPECIFICITY FACTOR FAMILY MEMBER"/>
    <property type="match status" value="1"/>
</dbReference>
<dbReference type="GO" id="GO:0016787">
    <property type="term" value="F:hydrolase activity"/>
    <property type="evidence" value="ECO:0007669"/>
    <property type="project" value="UniProtKB-KW"/>
</dbReference>
<dbReference type="Proteomes" id="UP000298438">
    <property type="component" value="Unassembled WGS sequence"/>
</dbReference>
<keyword evidence="5" id="KW-1185">Reference proteome</keyword>
<evidence type="ECO:0000256" key="1">
    <source>
        <dbReference type="ARBA" id="ARBA00022801"/>
    </source>
</evidence>
<feature type="domain" description="Metallo-beta-lactamase" evidence="2">
    <location>
        <begin position="13"/>
        <end position="226"/>
    </location>
</feature>
<dbReference type="PANTHER" id="PTHR11203:SF37">
    <property type="entry name" value="INTEGRATOR COMPLEX SUBUNIT 11"/>
    <property type="match status" value="1"/>
</dbReference>
<dbReference type="SMART" id="SM01027">
    <property type="entry name" value="Beta-Casp"/>
    <property type="match status" value="1"/>
</dbReference>
<proteinExistence type="predicted"/>
<dbReference type="SUPFAM" id="SSF56281">
    <property type="entry name" value="Metallo-hydrolase/oxidoreductase"/>
    <property type="match status" value="1"/>
</dbReference>
<dbReference type="SMART" id="SM00849">
    <property type="entry name" value="Lactamase_B"/>
    <property type="match status" value="1"/>
</dbReference>
<evidence type="ECO:0000313" key="4">
    <source>
        <dbReference type="EMBL" id="TFW13754.1"/>
    </source>
</evidence>
<dbReference type="Pfam" id="PF00753">
    <property type="entry name" value="Lactamase_B"/>
    <property type="match status" value="1"/>
</dbReference>
<dbReference type="InterPro" id="IPR001279">
    <property type="entry name" value="Metallo-B-lactamas"/>
</dbReference>
<protein>
    <submittedName>
        <fullName evidence="4">MBL fold metallo-hydrolase</fullName>
    </submittedName>
</protein>
<dbReference type="RefSeq" id="WP_135208838.1">
    <property type="nucleotide sequence ID" value="NZ_SPVF01000247.1"/>
</dbReference>
<dbReference type="Gene3D" id="3.40.50.10890">
    <property type="match status" value="1"/>
</dbReference>
<evidence type="ECO:0000313" key="5">
    <source>
        <dbReference type="Proteomes" id="UP000298438"/>
    </source>
</evidence>
<evidence type="ECO:0000259" key="2">
    <source>
        <dbReference type="SMART" id="SM00849"/>
    </source>
</evidence>
<dbReference type="GO" id="GO:0004521">
    <property type="term" value="F:RNA endonuclease activity"/>
    <property type="evidence" value="ECO:0007669"/>
    <property type="project" value="TreeGrafter"/>
</dbReference>
<sequence>MKIHFLGATGTVTGSKYLVETSQARVLVDCGLFQGYKQLRLRNWAPLPVEAASIDAVVLTHAHLDHSGYLPLLVRDGFRGLAWTSAATQELCGLLLPDSGRLLEEEAAYANRKGYSKHSPALPLYTEADALAALRKLHPVPFHRLTEVAEGVQVEFIPAGHMLGAASIRLHADGRVIMFSGDLGRPHDPVLLPPAPLQPADYLVVESTYGNRRHDPADPAELLAEIIRTTSARGGVTIIPSFAVGRAQALMWYVHALKQQGRIPEVLPVYLNSPMAADTTAIYRRHRELHRLAGAECDAMCHAAQIVNSPEESRRLNERRVPMVIIAASGMATGGRVLHHLKAFAPDPRNTILFAGYQAGGTRGAAMLGGAPQIKIFGEYVPVRAQVVQIENLSAHADADEIMAWLQGCAQPPRAVFVTHGEPDAADALRLRIEEELRWPVSVPAYGDVVTLDD</sequence>
<dbReference type="Gene3D" id="3.60.15.10">
    <property type="entry name" value="Ribonuclease Z/Hydroxyacylglutathione hydrolase-like"/>
    <property type="match status" value="1"/>
</dbReference>
<dbReference type="Pfam" id="PF07521">
    <property type="entry name" value="RMMBL"/>
    <property type="match status" value="1"/>
</dbReference>
<dbReference type="AlphaFoldDB" id="A0A4Y9RXG8"/>
<dbReference type="InterPro" id="IPR011108">
    <property type="entry name" value="RMMBL"/>
</dbReference>
<dbReference type="OrthoDB" id="9803916at2"/>
<dbReference type="InterPro" id="IPR022712">
    <property type="entry name" value="Beta_Casp"/>
</dbReference>
<gene>
    <name evidence="4" type="ORF">E4L96_19270</name>
</gene>
<dbReference type="InterPro" id="IPR050698">
    <property type="entry name" value="MBL"/>
</dbReference>